<sequence length="412" mass="43670">MGNLIRLFGVVALLSTVVSGALMRRDCAFTISAQSGDTCGSLATSFGISVNEFISYNTGVDCTLPLTANKEYCILWSGEAPPMPSSSSTATTASSQSSSPTAAPTGPAPPSPTQAGLDSQCQRFHLATDGDTCQGIIDKYRTFSLQQFYAWNPAVGTSCSGLWLGYYYCIGTASTPTSPPSTTTVAPTPTPSNGFPSPVQPNIISTCKRFYQVQSGDFCQKIVDQYRTFTLSDFYNWNPSVGNTCASLQAGYFVCVGVDGTPTSPSPTSNPIPSPTQTGIIKTCTKYDRTNPGAFCEAFSNRIGISLPQLYAWNSILGTRGENCARNFLPETYYCTGVSGPLPAPGPTQGGIVDICTGYVMANPGGSCPVFANRVGISLQQLYAWNPVLGRNGENCQTSFWANTWYCTSVAG</sequence>
<dbReference type="Pfam" id="PF01476">
    <property type="entry name" value="LysM"/>
    <property type="match status" value="2"/>
</dbReference>
<feature type="domain" description="LysM" evidence="6">
    <location>
        <begin position="123"/>
        <end position="170"/>
    </location>
</feature>
<feature type="signal peptide" evidence="5">
    <location>
        <begin position="1"/>
        <end position="20"/>
    </location>
</feature>
<evidence type="ECO:0000256" key="2">
    <source>
        <dbReference type="ARBA" id="ARBA00022729"/>
    </source>
</evidence>
<dbReference type="PROSITE" id="PS51782">
    <property type="entry name" value="LYSM"/>
    <property type="match status" value="3"/>
</dbReference>
<keyword evidence="8" id="KW-1185">Reference proteome</keyword>
<keyword evidence="2 5" id="KW-0732">Signal</keyword>
<accession>A0A6A6GLL7</accession>
<keyword evidence="3" id="KW-0843">Virulence</keyword>
<dbReference type="AlphaFoldDB" id="A0A6A6GLL7"/>
<evidence type="ECO:0000313" key="7">
    <source>
        <dbReference type="EMBL" id="KAF2226561.1"/>
    </source>
</evidence>
<dbReference type="OrthoDB" id="2281372at2759"/>
<evidence type="ECO:0000256" key="5">
    <source>
        <dbReference type="SAM" id="SignalP"/>
    </source>
</evidence>
<organism evidence="7 8">
    <name type="scientific">Elsinoe ampelina</name>
    <dbReference type="NCBI Taxonomy" id="302913"/>
    <lineage>
        <taxon>Eukaryota</taxon>
        <taxon>Fungi</taxon>
        <taxon>Dikarya</taxon>
        <taxon>Ascomycota</taxon>
        <taxon>Pezizomycotina</taxon>
        <taxon>Dothideomycetes</taxon>
        <taxon>Dothideomycetidae</taxon>
        <taxon>Myriangiales</taxon>
        <taxon>Elsinoaceae</taxon>
        <taxon>Elsinoe</taxon>
    </lineage>
</organism>
<keyword evidence="1" id="KW-0147">Chitin-binding</keyword>
<dbReference type="PANTHER" id="PTHR34997:SF2">
    <property type="entry name" value="LYSM DOMAIN-CONTAINING PROTEIN-RELATED"/>
    <property type="match status" value="1"/>
</dbReference>
<dbReference type="EMBL" id="ML992502">
    <property type="protein sequence ID" value="KAF2226561.1"/>
    <property type="molecule type" value="Genomic_DNA"/>
</dbReference>
<dbReference type="InterPro" id="IPR036779">
    <property type="entry name" value="LysM_dom_sf"/>
</dbReference>
<evidence type="ECO:0000313" key="8">
    <source>
        <dbReference type="Proteomes" id="UP000799538"/>
    </source>
</evidence>
<name>A0A6A6GLL7_9PEZI</name>
<evidence type="ECO:0000256" key="1">
    <source>
        <dbReference type="ARBA" id="ARBA00022669"/>
    </source>
</evidence>
<gene>
    <name evidence="7" type="ORF">BDZ85DRAFT_246993</name>
</gene>
<feature type="domain" description="LysM" evidence="6">
    <location>
        <begin position="29"/>
        <end position="74"/>
    </location>
</feature>
<dbReference type="SUPFAM" id="SSF54106">
    <property type="entry name" value="LysM domain"/>
    <property type="match status" value="3"/>
</dbReference>
<dbReference type="Proteomes" id="UP000799538">
    <property type="component" value="Unassembled WGS sequence"/>
</dbReference>
<dbReference type="CDD" id="cd00118">
    <property type="entry name" value="LysM"/>
    <property type="match status" value="2"/>
</dbReference>
<dbReference type="InterPro" id="IPR018392">
    <property type="entry name" value="LysM"/>
</dbReference>
<feature type="domain" description="LysM" evidence="6">
    <location>
        <begin position="209"/>
        <end position="256"/>
    </location>
</feature>
<dbReference type="InterPro" id="IPR052210">
    <property type="entry name" value="LysM1-like"/>
</dbReference>
<feature type="compositionally biased region" description="Low complexity" evidence="4">
    <location>
        <begin position="85"/>
        <end position="105"/>
    </location>
</feature>
<dbReference type="SMART" id="SM00257">
    <property type="entry name" value="LysM"/>
    <property type="match status" value="3"/>
</dbReference>
<reference evidence="8" key="1">
    <citation type="journal article" date="2020" name="Stud. Mycol.">
        <title>101 Dothideomycetes genomes: A test case for predicting lifestyles and emergence of pathogens.</title>
        <authorList>
            <person name="Haridas S."/>
            <person name="Albert R."/>
            <person name="Binder M."/>
            <person name="Bloem J."/>
            <person name="LaButti K."/>
            <person name="Salamov A."/>
            <person name="Andreopoulos B."/>
            <person name="Baker S."/>
            <person name="Barry K."/>
            <person name="Bills G."/>
            <person name="Bluhm B."/>
            <person name="Cannon C."/>
            <person name="Castanera R."/>
            <person name="Culley D."/>
            <person name="Daum C."/>
            <person name="Ezra D."/>
            <person name="Gonzalez J."/>
            <person name="Henrissat B."/>
            <person name="Kuo A."/>
            <person name="Liang C."/>
            <person name="Lipzen A."/>
            <person name="Lutzoni F."/>
            <person name="Magnuson J."/>
            <person name="Mondo S."/>
            <person name="Nolan M."/>
            <person name="Ohm R."/>
            <person name="Pangilinan J."/>
            <person name="Park H.-J."/>
            <person name="Ramirez L."/>
            <person name="Alfaro M."/>
            <person name="Sun H."/>
            <person name="Tritt A."/>
            <person name="Yoshinaga Y."/>
            <person name="Zwiers L.-H."/>
            <person name="Turgeon B."/>
            <person name="Goodwin S."/>
            <person name="Spatafora J."/>
            <person name="Crous P."/>
            <person name="Grigoriev I."/>
        </authorList>
    </citation>
    <scope>NUCLEOTIDE SEQUENCE [LARGE SCALE GENOMIC DNA]</scope>
    <source>
        <strain evidence="8">CECT 20119</strain>
    </source>
</reference>
<evidence type="ECO:0000256" key="4">
    <source>
        <dbReference type="SAM" id="MobiDB-lite"/>
    </source>
</evidence>
<evidence type="ECO:0000259" key="6">
    <source>
        <dbReference type="PROSITE" id="PS51782"/>
    </source>
</evidence>
<dbReference type="PANTHER" id="PTHR34997">
    <property type="entry name" value="AM15"/>
    <property type="match status" value="1"/>
</dbReference>
<dbReference type="GO" id="GO:0008061">
    <property type="term" value="F:chitin binding"/>
    <property type="evidence" value="ECO:0007669"/>
    <property type="project" value="UniProtKB-KW"/>
</dbReference>
<evidence type="ECO:0000256" key="3">
    <source>
        <dbReference type="ARBA" id="ARBA00023026"/>
    </source>
</evidence>
<dbReference type="Gene3D" id="3.10.350.10">
    <property type="entry name" value="LysM domain"/>
    <property type="match status" value="5"/>
</dbReference>
<proteinExistence type="predicted"/>
<feature type="chain" id="PRO_5025369900" description="LysM domain-containing protein" evidence="5">
    <location>
        <begin position="21"/>
        <end position="412"/>
    </location>
</feature>
<feature type="region of interest" description="Disordered" evidence="4">
    <location>
        <begin position="84"/>
        <end position="117"/>
    </location>
</feature>
<protein>
    <recommendedName>
        <fullName evidence="6">LysM domain-containing protein</fullName>
    </recommendedName>
</protein>